<organism evidence="1 2">
    <name type="scientific">Agathobacter ruminis</name>
    <dbReference type="NCBI Taxonomy" id="1712665"/>
    <lineage>
        <taxon>Bacteria</taxon>
        <taxon>Bacillati</taxon>
        <taxon>Bacillota</taxon>
        <taxon>Clostridia</taxon>
        <taxon>Lachnospirales</taxon>
        <taxon>Lachnospiraceae</taxon>
        <taxon>Agathobacter</taxon>
    </lineage>
</organism>
<reference evidence="1 2" key="2">
    <citation type="submission" date="2017-10" db="EMBL/GenBank/DDBJ databases">
        <authorList>
            <person name="Banno H."/>
            <person name="Chua N.-H."/>
        </authorList>
    </citation>
    <scope>NUCLEOTIDE SEQUENCE [LARGE SCALE GENOMIC DNA]</scope>
    <source>
        <strain evidence="1 2">JK623</strain>
    </source>
</reference>
<sequence>MRSTYTIVFVCPPTINLFFKIVQAFKRHMSISMRAFAYMKTKIFLQSEGRTGTMGRGCQAIHAVNGNRAERGL</sequence>
<proteinExistence type="predicted"/>
<dbReference type="Proteomes" id="UP000224563">
    <property type="component" value="Unassembled WGS sequence"/>
</dbReference>
<dbReference type="EMBL" id="PDYG01000026">
    <property type="protein sequence ID" value="PHU37863.1"/>
    <property type="molecule type" value="Genomic_DNA"/>
</dbReference>
<dbReference type="AlphaFoldDB" id="A0A2G3E461"/>
<protein>
    <submittedName>
        <fullName evidence="1">Uncharacterized protein</fullName>
    </submittedName>
</protein>
<name>A0A2G3E461_9FIRM</name>
<evidence type="ECO:0000313" key="2">
    <source>
        <dbReference type="Proteomes" id="UP000224563"/>
    </source>
</evidence>
<evidence type="ECO:0000313" key="1">
    <source>
        <dbReference type="EMBL" id="PHU37863.1"/>
    </source>
</evidence>
<accession>A0A2G3E461</accession>
<gene>
    <name evidence="1" type="ORF">CSX02_05655</name>
</gene>
<comment type="caution">
    <text evidence="1">The sequence shown here is derived from an EMBL/GenBank/DDBJ whole genome shotgun (WGS) entry which is preliminary data.</text>
</comment>
<keyword evidence="2" id="KW-1185">Reference proteome</keyword>
<reference evidence="1 2" key="1">
    <citation type="submission" date="2017-10" db="EMBL/GenBank/DDBJ databases">
        <title>Resolving the taxonomy of Roseburia spp., Eubacterium rectale and Agathobacter spp. through phylogenomic analysis.</title>
        <authorList>
            <person name="Sheridan P.O."/>
            <person name="Walker A.W."/>
            <person name="Duncan S.H."/>
            <person name="Scott K.P."/>
            <person name="Toole P.W.O."/>
            <person name="Luis P."/>
            <person name="Flint H.J."/>
        </authorList>
    </citation>
    <scope>NUCLEOTIDE SEQUENCE [LARGE SCALE GENOMIC DNA]</scope>
    <source>
        <strain evidence="1 2">JK623</strain>
    </source>
</reference>